<feature type="domain" description="Tyrosinase copper-binding" evidence="5">
    <location>
        <begin position="300"/>
        <end position="311"/>
    </location>
</feature>
<dbReference type="PANTHER" id="PTHR11474:SF126">
    <property type="entry name" value="TYROSINASE-LIKE PROTEIN TYR-1-RELATED"/>
    <property type="match status" value="1"/>
</dbReference>
<dbReference type="InterPro" id="IPR008922">
    <property type="entry name" value="Di-copper_centre_dom_sf"/>
</dbReference>
<dbReference type="InterPro" id="IPR050316">
    <property type="entry name" value="Tyrosinase/Hemocyanin"/>
</dbReference>
<dbReference type="PROSITE" id="PS00498">
    <property type="entry name" value="TYROSINASE_2"/>
    <property type="match status" value="1"/>
</dbReference>
<dbReference type="EMBL" id="JAVHJO010000003">
    <property type="protein sequence ID" value="KAK6542030.1"/>
    <property type="molecule type" value="Genomic_DNA"/>
</dbReference>
<feature type="compositionally biased region" description="Basic and acidic residues" evidence="3">
    <location>
        <begin position="41"/>
        <end position="52"/>
    </location>
</feature>
<reference evidence="6 7" key="1">
    <citation type="submission" date="2019-10" db="EMBL/GenBank/DDBJ databases">
        <authorList>
            <person name="Palmer J.M."/>
        </authorList>
    </citation>
    <scope>NUCLEOTIDE SEQUENCE [LARGE SCALE GENOMIC DNA]</scope>
    <source>
        <strain evidence="6 7">TWF694</strain>
    </source>
</reference>
<gene>
    <name evidence="6" type="ORF">TWF694_007801</name>
</gene>
<dbReference type="Pfam" id="PF00264">
    <property type="entry name" value="Tyrosinase"/>
    <property type="match status" value="1"/>
</dbReference>
<keyword evidence="7" id="KW-1185">Reference proteome</keyword>
<dbReference type="SUPFAM" id="SSF48056">
    <property type="entry name" value="Di-copper centre-containing domain"/>
    <property type="match status" value="1"/>
</dbReference>
<dbReference type="GO" id="GO:0046872">
    <property type="term" value="F:metal ion binding"/>
    <property type="evidence" value="ECO:0007669"/>
    <property type="project" value="UniProtKB-KW"/>
</dbReference>
<feature type="region of interest" description="Disordered" evidence="3">
    <location>
        <begin position="32"/>
        <end position="62"/>
    </location>
</feature>
<dbReference type="Proteomes" id="UP001365542">
    <property type="component" value="Unassembled WGS sequence"/>
</dbReference>
<keyword evidence="1" id="KW-0479">Metal-binding</keyword>
<evidence type="ECO:0000313" key="6">
    <source>
        <dbReference type="EMBL" id="KAK6542030.1"/>
    </source>
</evidence>
<evidence type="ECO:0000256" key="1">
    <source>
        <dbReference type="ARBA" id="ARBA00022723"/>
    </source>
</evidence>
<evidence type="ECO:0000259" key="5">
    <source>
        <dbReference type="PROSITE" id="PS00498"/>
    </source>
</evidence>
<keyword evidence="4" id="KW-0732">Signal</keyword>
<name>A0AAV9XIT1_9PEZI</name>
<dbReference type="InterPro" id="IPR002227">
    <property type="entry name" value="Tyrosinase_Cu-bd"/>
</dbReference>
<organism evidence="6 7">
    <name type="scientific">Orbilia ellipsospora</name>
    <dbReference type="NCBI Taxonomy" id="2528407"/>
    <lineage>
        <taxon>Eukaryota</taxon>
        <taxon>Fungi</taxon>
        <taxon>Dikarya</taxon>
        <taxon>Ascomycota</taxon>
        <taxon>Pezizomycotina</taxon>
        <taxon>Orbiliomycetes</taxon>
        <taxon>Orbiliales</taxon>
        <taxon>Orbiliaceae</taxon>
        <taxon>Orbilia</taxon>
    </lineage>
</organism>
<protein>
    <recommendedName>
        <fullName evidence="5">Tyrosinase copper-binding domain-containing protein</fullName>
    </recommendedName>
</protein>
<dbReference type="Gene3D" id="1.10.1280.10">
    <property type="entry name" value="Di-copper center containing domain from catechol oxidase"/>
    <property type="match status" value="1"/>
</dbReference>
<evidence type="ECO:0000256" key="3">
    <source>
        <dbReference type="SAM" id="MobiDB-lite"/>
    </source>
</evidence>
<dbReference type="GO" id="GO:0016491">
    <property type="term" value="F:oxidoreductase activity"/>
    <property type="evidence" value="ECO:0007669"/>
    <property type="project" value="InterPro"/>
</dbReference>
<accession>A0AAV9XIT1</accession>
<dbReference type="AlphaFoldDB" id="A0AAV9XIT1"/>
<sequence length="384" mass="43047">MALASSIMRALLLITVGLPIAFQASASPTQHFPEQYSPLNNDRRSPYNEKPKPSPLKRPHSTCKNPLIRKDWRALTTSEKSAYISAVQCLGDKKKAKSISGIPGLQTRYDDFQGVHSVQTPFIHWVGFFILWHRYFIATYEKTLRELCGYKGAQPYWDWTIDNASNKDMAEWPVFDNHTGFGGNGPYIDGPNPFSIPERTGGGCVPKGPFTWPKWVVGLGPGASLEYSPHCLSRDFSRPLMAWATKDLVHWVQDVDKYEDFAFRLENVPIFTVPNVHGAGHFGVGGALGAMGDVYGSPGDPLFYLHHSSLDRLLWKWQQKNLPARYYDVGGPVVPFDYHNLQGPNITLSFQIGLGKLAPNVTLAKIMDLQGEVLCYDYDYNSCE</sequence>
<evidence type="ECO:0000313" key="7">
    <source>
        <dbReference type="Proteomes" id="UP001365542"/>
    </source>
</evidence>
<dbReference type="PANTHER" id="PTHR11474">
    <property type="entry name" value="TYROSINASE FAMILY MEMBER"/>
    <property type="match status" value="1"/>
</dbReference>
<feature type="chain" id="PRO_5043440841" description="Tyrosinase copper-binding domain-containing protein" evidence="4">
    <location>
        <begin position="27"/>
        <end position="384"/>
    </location>
</feature>
<proteinExistence type="predicted"/>
<feature type="signal peptide" evidence="4">
    <location>
        <begin position="1"/>
        <end position="26"/>
    </location>
</feature>
<evidence type="ECO:0000256" key="4">
    <source>
        <dbReference type="SAM" id="SignalP"/>
    </source>
</evidence>
<keyword evidence="2" id="KW-0186">Copper</keyword>
<comment type="caution">
    <text evidence="6">The sequence shown here is derived from an EMBL/GenBank/DDBJ whole genome shotgun (WGS) entry which is preliminary data.</text>
</comment>
<evidence type="ECO:0000256" key="2">
    <source>
        <dbReference type="ARBA" id="ARBA00023008"/>
    </source>
</evidence>
<dbReference type="PRINTS" id="PR00092">
    <property type="entry name" value="TYROSINASE"/>
</dbReference>